<keyword evidence="1" id="KW-1133">Transmembrane helix</keyword>
<evidence type="ECO:0008006" key="4">
    <source>
        <dbReference type="Google" id="ProtNLM"/>
    </source>
</evidence>
<evidence type="ECO:0000256" key="1">
    <source>
        <dbReference type="SAM" id="Phobius"/>
    </source>
</evidence>
<comment type="caution">
    <text evidence="2">The sequence shown here is derived from an EMBL/GenBank/DDBJ whole genome shotgun (WGS) entry which is preliminary data.</text>
</comment>
<gene>
    <name evidence="2" type="ORF">XE10_2069</name>
</gene>
<protein>
    <recommendedName>
        <fullName evidence="4">Pectate lyase superfamily protein domain-containing protein</fullName>
    </recommendedName>
</protein>
<evidence type="ECO:0000313" key="3">
    <source>
        <dbReference type="Proteomes" id="UP000054598"/>
    </source>
</evidence>
<evidence type="ECO:0000313" key="2">
    <source>
        <dbReference type="EMBL" id="KUK98415.1"/>
    </source>
</evidence>
<feature type="transmembrane region" description="Helical" evidence="1">
    <location>
        <begin position="14"/>
        <end position="35"/>
    </location>
</feature>
<reference evidence="3" key="1">
    <citation type="journal article" date="2015" name="MBio">
        <title>Genome-Resolved Metagenomic Analysis Reveals Roles for Candidate Phyla and Other Microbial Community Members in Biogeochemical Transformations in Oil Reservoirs.</title>
        <authorList>
            <person name="Hu P."/>
            <person name="Tom L."/>
            <person name="Singh A."/>
            <person name="Thomas B.C."/>
            <person name="Baker B.J."/>
            <person name="Piceno Y.M."/>
            <person name="Andersen G.L."/>
            <person name="Banfield J.F."/>
        </authorList>
    </citation>
    <scope>NUCLEOTIDE SEQUENCE [LARGE SCALE GENOMIC DNA]</scope>
</reference>
<accession>A0A101IP43</accession>
<sequence>MSARPQLGPGGRRILIALAVILTVIGVVVLVMHFYPGPVPPPPPPPPITPIPTTPAVPPEISGPTIVVAASDSSRASKTRADILCDGTDDQRDIQEAFDALSSSGGTVALTEGTFNCAGSIYPRANSMLRGEGPNATFLEFSKNGRLHVSRESVTLYNFHVRGTGYPKVEPDLWLGVVTIYASHAKVLDVEGTADATTQAVFLLLHDPDVYAPTLEDIEFVNCRAVDTGTYGFLHNAWGTENTVIRDVRYENCAAINCGR</sequence>
<dbReference type="InterPro" id="IPR011050">
    <property type="entry name" value="Pectin_lyase_fold/virulence"/>
</dbReference>
<dbReference type="SUPFAM" id="SSF51126">
    <property type="entry name" value="Pectin lyase-like"/>
    <property type="match status" value="1"/>
</dbReference>
<organism evidence="2 3">
    <name type="scientific">Methanoculleus marisnigri</name>
    <dbReference type="NCBI Taxonomy" id="2198"/>
    <lineage>
        <taxon>Archaea</taxon>
        <taxon>Methanobacteriati</taxon>
        <taxon>Methanobacteriota</taxon>
        <taxon>Stenosarchaea group</taxon>
        <taxon>Methanomicrobia</taxon>
        <taxon>Methanomicrobiales</taxon>
        <taxon>Methanomicrobiaceae</taxon>
        <taxon>Methanoculleus</taxon>
    </lineage>
</organism>
<proteinExistence type="predicted"/>
<feature type="non-terminal residue" evidence="2">
    <location>
        <position position="260"/>
    </location>
</feature>
<dbReference type="EMBL" id="LGHE01000332">
    <property type="protein sequence ID" value="KUK98415.1"/>
    <property type="molecule type" value="Genomic_DNA"/>
</dbReference>
<keyword evidence="1" id="KW-0472">Membrane</keyword>
<dbReference type="AlphaFoldDB" id="A0A101IP43"/>
<keyword evidence="1" id="KW-0812">Transmembrane</keyword>
<dbReference type="InterPro" id="IPR012334">
    <property type="entry name" value="Pectin_lyas_fold"/>
</dbReference>
<dbReference type="Gene3D" id="2.160.20.10">
    <property type="entry name" value="Single-stranded right-handed beta-helix, Pectin lyase-like"/>
    <property type="match status" value="1"/>
</dbReference>
<name>A0A101IP43_9EURY</name>
<dbReference type="Proteomes" id="UP000054598">
    <property type="component" value="Unassembled WGS sequence"/>
</dbReference>